<accession>H0I0U0</accession>
<evidence type="ECO:0000313" key="3">
    <source>
        <dbReference type="Proteomes" id="UP000003250"/>
    </source>
</evidence>
<keyword evidence="3" id="KW-1185">Reference proteome</keyword>
<keyword evidence="2" id="KW-0808">Transferase</keyword>
<dbReference type="Gene3D" id="3.30.450.40">
    <property type="match status" value="1"/>
</dbReference>
<gene>
    <name evidence="2" type="ORF">MAXJ12_30387</name>
</gene>
<dbReference type="GO" id="GO:0016301">
    <property type="term" value="F:kinase activity"/>
    <property type="evidence" value="ECO:0007669"/>
    <property type="project" value="UniProtKB-KW"/>
</dbReference>
<dbReference type="InterPro" id="IPR003018">
    <property type="entry name" value="GAF"/>
</dbReference>
<dbReference type="RefSeq" id="WP_008839647.1">
    <property type="nucleotide sequence ID" value="NZ_AHAM01000271.1"/>
</dbReference>
<dbReference type="Pfam" id="PF13185">
    <property type="entry name" value="GAF_2"/>
    <property type="match status" value="1"/>
</dbReference>
<dbReference type="InterPro" id="IPR029016">
    <property type="entry name" value="GAF-like_dom_sf"/>
</dbReference>
<proteinExistence type="predicted"/>
<keyword evidence="2" id="KW-0418">Kinase</keyword>
<dbReference type="SUPFAM" id="SSF55781">
    <property type="entry name" value="GAF domain-like"/>
    <property type="match status" value="1"/>
</dbReference>
<name>H0I0U0_9HYPH</name>
<protein>
    <submittedName>
        <fullName evidence="2">Putative histidine kinase</fullName>
    </submittedName>
</protein>
<dbReference type="AlphaFoldDB" id="H0I0U0"/>
<evidence type="ECO:0000313" key="2">
    <source>
        <dbReference type="EMBL" id="EHK53412.1"/>
    </source>
</evidence>
<dbReference type="Proteomes" id="UP000003250">
    <property type="component" value="Unassembled WGS sequence"/>
</dbReference>
<dbReference type="EMBL" id="AHAM01000271">
    <property type="protein sequence ID" value="EHK53412.1"/>
    <property type="molecule type" value="Genomic_DNA"/>
</dbReference>
<evidence type="ECO:0000259" key="1">
    <source>
        <dbReference type="Pfam" id="PF13185"/>
    </source>
</evidence>
<organism evidence="2 3">
    <name type="scientific">Mesorhizobium alhagi CCNWXJ12-2</name>
    <dbReference type="NCBI Taxonomy" id="1107882"/>
    <lineage>
        <taxon>Bacteria</taxon>
        <taxon>Pseudomonadati</taxon>
        <taxon>Pseudomonadota</taxon>
        <taxon>Alphaproteobacteria</taxon>
        <taxon>Hyphomicrobiales</taxon>
        <taxon>Phyllobacteriaceae</taxon>
        <taxon>Allomesorhizobium</taxon>
    </lineage>
</organism>
<sequence>MKTSESSTRLKHRLDTLVELADKSLGGTEIPSNLLAGIARAFSCQWATFWEVSSTDGLLCPAKLWNEDGVSARQLEQDTSSRKLTMSEGTAGHVWRTQRPVWTADIVKDMCLPRSLHAKSAGLEGGVWFALKTDDGVYGVIELLGRDPLPATEEALIVVEQFGISLGRIIESRRFSSNPTSTPHGATSA</sequence>
<feature type="domain" description="GAF" evidence="1">
    <location>
        <begin position="38"/>
        <end position="171"/>
    </location>
</feature>
<dbReference type="OrthoDB" id="5409144at2"/>
<reference evidence="2 3" key="1">
    <citation type="journal article" date="2012" name="J. Bacteriol.">
        <title>Draft Genome Sequence of Mesorhizobium alhagi CCNWXJ12-2T, a Novel Salt-Resistant Species Isolated from the Desert of Northwestern China.</title>
        <authorList>
            <person name="Zhou M."/>
            <person name="Chen W."/>
            <person name="Chen H."/>
            <person name="Wei G."/>
        </authorList>
    </citation>
    <scope>NUCLEOTIDE SEQUENCE [LARGE SCALE GENOMIC DNA]</scope>
    <source>
        <strain evidence="2 3">CCNWXJ12-2</strain>
    </source>
</reference>